<name>B3QWM7_CHLT3</name>
<evidence type="ECO:0000313" key="2">
    <source>
        <dbReference type="Proteomes" id="UP000001208"/>
    </source>
</evidence>
<dbReference type="AlphaFoldDB" id="B3QWM7"/>
<proteinExistence type="predicted"/>
<dbReference type="KEGG" id="cts:Ctha_2337"/>
<dbReference type="RefSeq" id="WP_012500869.1">
    <property type="nucleotide sequence ID" value="NC_011026.1"/>
</dbReference>
<dbReference type="HOGENOM" id="CLU_1346903_0_0_10"/>
<gene>
    <name evidence="1" type="ordered locus">Ctha_2337</name>
</gene>
<evidence type="ECO:0008006" key="3">
    <source>
        <dbReference type="Google" id="ProtNLM"/>
    </source>
</evidence>
<dbReference type="EMBL" id="CP001100">
    <property type="protein sequence ID" value="ACF14787.1"/>
    <property type="molecule type" value="Genomic_DNA"/>
</dbReference>
<keyword evidence="2" id="KW-1185">Reference proteome</keyword>
<protein>
    <recommendedName>
        <fullName evidence="3">Transposase (putative) YhgA-like domain-containing protein</fullName>
    </recommendedName>
</protein>
<sequence length="203" mass="23855">MKIINPLYDKAFKYLMENDKFAKKVLSVILDTEVVELSLAQQETVLPDEKRGLSLFRLDFKADIKESDGSQKTVLIELQKSKYITDIHRFRNYLGANYMSKPKECESEIKKYPEYLAAYPIITIYILGYNLDDLPYMAVSVNREIINSVSKEKLNVKSFFVEHLTHQSHIIQVKRLPEKRQTSLERFFNFVQSKMDNRKGIHH</sequence>
<reference evidence="1 2" key="1">
    <citation type="submission" date="2008-06" db="EMBL/GenBank/DDBJ databases">
        <title>Complete sequence of Chloroherpeton thalassium ATCC 35110.</title>
        <authorList>
            <consortium name="US DOE Joint Genome Institute"/>
            <person name="Lucas S."/>
            <person name="Copeland A."/>
            <person name="Lapidus A."/>
            <person name="Glavina del Rio T."/>
            <person name="Dalin E."/>
            <person name="Tice H."/>
            <person name="Bruce D."/>
            <person name="Goodwin L."/>
            <person name="Pitluck S."/>
            <person name="Schmutz J."/>
            <person name="Larimer F."/>
            <person name="Land M."/>
            <person name="Hauser L."/>
            <person name="Kyrpides N."/>
            <person name="Mikhailova N."/>
            <person name="Liu Z."/>
            <person name="Li T."/>
            <person name="Zhao F."/>
            <person name="Overmann J."/>
            <person name="Bryant D.A."/>
            <person name="Richardson P."/>
        </authorList>
    </citation>
    <scope>NUCLEOTIDE SEQUENCE [LARGE SCALE GENOMIC DNA]</scope>
    <source>
        <strain evidence="2">ATCC 35110 / GB-78</strain>
    </source>
</reference>
<dbReference type="Proteomes" id="UP000001208">
    <property type="component" value="Chromosome"/>
</dbReference>
<accession>B3QWM7</accession>
<organism evidence="1 2">
    <name type="scientific">Chloroherpeton thalassium (strain ATCC 35110 / GB-78)</name>
    <dbReference type="NCBI Taxonomy" id="517418"/>
    <lineage>
        <taxon>Bacteria</taxon>
        <taxon>Pseudomonadati</taxon>
        <taxon>Chlorobiota</taxon>
        <taxon>Chlorobiia</taxon>
        <taxon>Chlorobiales</taxon>
        <taxon>Chloroherpetonaceae</taxon>
        <taxon>Chloroherpeton</taxon>
    </lineage>
</organism>
<dbReference type="eggNOG" id="ENOG5032VHS">
    <property type="taxonomic scope" value="Bacteria"/>
</dbReference>
<evidence type="ECO:0000313" key="1">
    <source>
        <dbReference type="EMBL" id="ACF14787.1"/>
    </source>
</evidence>